<keyword evidence="12" id="KW-0547">Nucleotide-binding</keyword>
<keyword evidence="10" id="KW-0169">Cobalamin biosynthesis</keyword>
<keyword evidence="11 18" id="KW-0808">Transferase</keyword>
<protein>
    <recommendedName>
        <fullName evidence="16">Adenosylcobinamide kinase</fullName>
        <ecNumber evidence="8">2.7.1.156</ecNumber>
        <ecNumber evidence="9">2.7.7.62</ecNumber>
    </recommendedName>
    <alternativeName>
        <fullName evidence="17">Adenosylcobinamide-phosphate guanylyltransferase</fullName>
    </alternativeName>
</protein>
<evidence type="ECO:0000256" key="4">
    <source>
        <dbReference type="ARBA" id="ARBA00003889"/>
    </source>
</evidence>
<evidence type="ECO:0000256" key="14">
    <source>
        <dbReference type="ARBA" id="ARBA00022840"/>
    </source>
</evidence>
<dbReference type="GO" id="GO:0008820">
    <property type="term" value="F:cobinamide phosphate guanylyltransferase activity"/>
    <property type="evidence" value="ECO:0007669"/>
    <property type="project" value="UniProtKB-EC"/>
</dbReference>
<evidence type="ECO:0000256" key="12">
    <source>
        <dbReference type="ARBA" id="ARBA00022741"/>
    </source>
</evidence>
<evidence type="ECO:0000313" key="19">
    <source>
        <dbReference type="Proteomes" id="UP000654604"/>
    </source>
</evidence>
<evidence type="ECO:0000256" key="9">
    <source>
        <dbReference type="ARBA" id="ARBA00012523"/>
    </source>
</evidence>
<evidence type="ECO:0000256" key="17">
    <source>
        <dbReference type="ARBA" id="ARBA00030571"/>
    </source>
</evidence>
<evidence type="ECO:0000256" key="10">
    <source>
        <dbReference type="ARBA" id="ARBA00022573"/>
    </source>
</evidence>
<evidence type="ECO:0000256" key="15">
    <source>
        <dbReference type="ARBA" id="ARBA00023134"/>
    </source>
</evidence>
<comment type="catalytic activity">
    <reaction evidence="2">
        <text>adenosylcob(III)inamide phosphate + GTP + H(+) = adenosylcob(III)inamide-GDP + diphosphate</text>
        <dbReference type="Rhea" id="RHEA:22712"/>
        <dbReference type="ChEBI" id="CHEBI:15378"/>
        <dbReference type="ChEBI" id="CHEBI:33019"/>
        <dbReference type="ChEBI" id="CHEBI:37565"/>
        <dbReference type="ChEBI" id="CHEBI:58502"/>
        <dbReference type="ChEBI" id="CHEBI:60487"/>
        <dbReference type="EC" id="2.7.7.62"/>
    </reaction>
</comment>
<proteinExistence type="inferred from homology"/>
<comment type="function">
    <text evidence="4">Catalyzes ATP-dependent phosphorylation of adenosylcobinamide and addition of GMP to adenosylcobinamide phosphate.</text>
</comment>
<keyword evidence="13 18" id="KW-0418">Kinase</keyword>
<comment type="catalytic activity">
    <reaction evidence="1">
        <text>adenosylcob(III)inamide + ATP = adenosylcob(III)inamide phosphate + ADP + H(+)</text>
        <dbReference type="Rhea" id="RHEA:15769"/>
        <dbReference type="ChEBI" id="CHEBI:2480"/>
        <dbReference type="ChEBI" id="CHEBI:15378"/>
        <dbReference type="ChEBI" id="CHEBI:30616"/>
        <dbReference type="ChEBI" id="CHEBI:58502"/>
        <dbReference type="ChEBI" id="CHEBI:456216"/>
        <dbReference type="EC" id="2.7.1.156"/>
    </reaction>
</comment>
<evidence type="ECO:0000256" key="6">
    <source>
        <dbReference type="ARBA" id="ARBA00005159"/>
    </source>
</evidence>
<dbReference type="EC" id="2.7.1.156" evidence="8"/>
<comment type="pathway">
    <text evidence="6">Cofactor biosynthesis; adenosylcobalamin biosynthesis; adenosylcobalamin from cob(II)yrinate a,c-diamide: step 5/7.</text>
</comment>
<comment type="similarity">
    <text evidence="7">Belongs to the CobU/CobP family.</text>
</comment>
<sequence>MAKIILVTGGASSGKSEWAESLAKNQDQKVIYIATAQQIPSDQEWTQKIKIHQQRRPKSWQCLEVPFQLSNAIDKCDNHNLILIDSLGTWVANFIEKDETFWQQQVEQLLDILANSNNQIIFVAEETGWGIIPAYELGRLFRNRLGSLTREIGQLADEVFLVIGGYAVDISKIGVSLDSKP</sequence>
<name>A0ABR9V4S6_9CHRO</name>
<dbReference type="Pfam" id="PF02283">
    <property type="entry name" value="CobU"/>
    <property type="match status" value="1"/>
</dbReference>
<evidence type="ECO:0000256" key="11">
    <source>
        <dbReference type="ARBA" id="ARBA00022679"/>
    </source>
</evidence>
<keyword evidence="15" id="KW-0342">GTP-binding</keyword>
<comment type="catalytic activity">
    <reaction evidence="3">
        <text>adenosylcob(III)inamide + GTP = adenosylcob(III)inamide phosphate + GDP + H(+)</text>
        <dbReference type="Rhea" id="RHEA:15765"/>
        <dbReference type="ChEBI" id="CHEBI:2480"/>
        <dbReference type="ChEBI" id="CHEBI:15378"/>
        <dbReference type="ChEBI" id="CHEBI:37565"/>
        <dbReference type="ChEBI" id="CHEBI:58189"/>
        <dbReference type="ChEBI" id="CHEBI:58502"/>
        <dbReference type="EC" id="2.7.1.156"/>
    </reaction>
</comment>
<dbReference type="Proteomes" id="UP000654604">
    <property type="component" value="Unassembled WGS sequence"/>
</dbReference>
<evidence type="ECO:0000256" key="8">
    <source>
        <dbReference type="ARBA" id="ARBA00012016"/>
    </source>
</evidence>
<evidence type="ECO:0000256" key="2">
    <source>
        <dbReference type="ARBA" id="ARBA00000711"/>
    </source>
</evidence>
<dbReference type="GO" id="GO:0043752">
    <property type="term" value="F:adenosylcobinamide kinase activity"/>
    <property type="evidence" value="ECO:0007669"/>
    <property type="project" value="UniProtKB-EC"/>
</dbReference>
<dbReference type="RefSeq" id="WP_193800998.1">
    <property type="nucleotide sequence ID" value="NZ_JADEWC010000018.1"/>
</dbReference>
<dbReference type="EC" id="2.7.7.62" evidence="9"/>
<gene>
    <name evidence="18" type="primary">cobU</name>
    <name evidence="18" type="ORF">IQ215_09075</name>
</gene>
<evidence type="ECO:0000256" key="1">
    <source>
        <dbReference type="ARBA" id="ARBA00000312"/>
    </source>
</evidence>
<evidence type="ECO:0000256" key="7">
    <source>
        <dbReference type="ARBA" id="ARBA00007490"/>
    </source>
</evidence>
<evidence type="ECO:0000256" key="5">
    <source>
        <dbReference type="ARBA" id="ARBA00004692"/>
    </source>
</evidence>
<comment type="caution">
    <text evidence="18">The sequence shown here is derived from an EMBL/GenBank/DDBJ whole genome shotgun (WGS) entry which is preliminary data.</text>
</comment>
<dbReference type="PANTHER" id="PTHR34848:SF1">
    <property type="entry name" value="BIFUNCTIONAL ADENOSYLCOBALAMIN BIOSYNTHESIS PROTEIN COBU"/>
    <property type="match status" value="1"/>
</dbReference>
<dbReference type="InterPro" id="IPR027417">
    <property type="entry name" value="P-loop_NTPase"/>
</dbReference>
<evidence type="ECO:0000313" key="18">
    <source>
        <dbReference type="EMBL" id="MBE9222847.1"/>
    </source>
</evidence>
<comment type="pathway">
    <text evidence="5">Cofactor biosynthesis; adenosylcobalamin biosynthesis; adenosylcobalamin from cob(II)yrinate a,c-diamide: step 6/7.</text>
</comment>
<keyword evidence="14" id="KW-0067">ATP-binding</keyword>
<dbReference type="PIRSF" id="PIRSF006135">
    <property type="entry name" value="CobU"/>
    <property type="match status" value="1"/>
</dbReference>
<evidence type="ECO:0000256" key="3">
    <source>
        <dbReference type="ARBA" id="ARBA00001522"/>
    </source>
</evidence>
<evidence type="ECO:0000256" key="13">
    <source>
        <dbReference type="ARBA" id="ARBA00022777"/>
    </source>
</evidence>
<keyword evidence="18" id="KW-0548">Nucleotidyltransferase</keyword>
<accession>A0ABR9V4S6</accession>
<dbReference type="InterPro" id="IPR003203">
    <property type="entry name" value="CobU/CobP"/>
</dbReference>
<dbReference type="EMBL" id="JADEWC010000018">
    <property type="protein sequence ID" value="MBE9222847.1"/>
    <property type="molecule type" value="Genomic_DNA"/>
</dbReference>
<keyword evidence="19" id="KW-1185">Reference proteome</keyword>
<organism evidence="18 19">
    <name type="scientific">Cyanobacterium stanieri LEGE 03274</name>
    <dbReference type="NCBI Taxonomy" id="1828756"/>
    <lineage>
        <taxon>Bacteria</taxon>
        <taxon>Bacillati</taxon>
        <taxon>Cyanobacteriota</taxon>
        <taxon>Cyanophyceae</taxon>
        <taxon>Oscillatoriophycideae</taxon>
        <taxon>Chroococcales</taxon>
        <taxon>Geminocystaceae</taxon>
        <taxon>Cyanobacterium</taxon>
    </lineage>
</organism>
<reference evidence="18 19" key="1">
    <citation type="submission" date="2020-10" db="EMBL/GenBank/DDBJ databases">
        <authorList>
            <person name="Castelo-Branco R."/>
            <person name="Eusebio N."/>
            <person name="Adriana R."/>
            <person name="Vieira A."/>
            <person name="Brugerolle De Fraissinette N."/>
            <person name="Rezende De Castro R."/>
            <person name="Schneider M.P."/>
            <person name="Vasconcelos V."/>
            <person name="Leao P.N."/>
        </authorList>
    </citation>
    <scope>NUCLEOTIDE SEQUENCE [LARGE SCALE GENOMIC DNA]</scope>
    <source>
        <strain evidence="18 19">LEGE 03274</strain>
    </source>
</reference>
<dbReference type="CDD" id="cd00544">
    <property type="entry name" value="CobU"/>
    <property type="match status" value="1"/>
</dbReference>
<dbReference type="NCBIfam" id="NF004469">
    <property type="entry name" value="PRK05800.1"/>
    <property type="match status" value="1"/>
</dbReference>
<evidence type="ECO:0000256" key="16">
    <source>
        <dbReference type="ARBA" id="ARBA00029570"/>
    </source>
</evidence>
<dbReference type="PANTHER" id="PTHR34848">
    <property type="match status" value="1"/>
</dbReference>
<dbReference type="SUPFAM" id="SSF52540">
    <property type="entry name" value="P-loop containing nucleoside triphosphate hydrolases"/>
    <property type="match status" value="1"/>
</dbReference>
<dbReference type="Gene3D" id="3.40.50.300">
    <property type="entry name" value="P-loop containing nucleotide triphosphate hydrolases"/>
    <property type="match status" value="1"/>
</dbReference>